<comment type="caution">
    <text evidence="2">The sequence shown here is derived from an EMBL/GenBank/DDBJ whole genome shotgun (WGS) entry which is preliminary data.</text>
</comment>
<feature type="compositionally biased region" description="Low complexity" evidence="1">
    <location>
        <begin position="405"/>
        <end position="425"/>
    </location>
</feature>
<proteinExistence type="predicted"/>
<organism evidence="2 3">
    <name type="scientific">Lasallia pustulata</name>
    <dbReference type="NCBI Taxonomy" id="136370"/>
    <lineage>
        <taxon>Eukaryota</taxon>
        <taxon>Fungi</taxon>
        <taxon>Dikarya</taxon>
        <taxon>Ascomycota</taxon>
        <taxon>Pezizomycotina</taxon>
        <taxon>Lecanoromycetes</taxon>
        <taxon>OSLEUM clade</taxon>
        <taxon>Umbilicariomycetidae</taxon>
        <taxon>Umbilicariales</taxon>
        <taxon>Umbilicariaceae</taxon>
        <taxon>Lasallia</taxon>
    </lineage>
</organism>
<feature type="compositionally biased region" description="Basic and acidic residues" evidence="1">
    <location>
        <begin position="230"/>
        <end position="240"/>
    </location>
</feature>
<dbReference type="PANTHER" id="PTHR42068:SF1">
    <property type="entry name" value="YALI0B18964P"/>
    <property type="match status" value="1"/>
</dbReference>
<feature type="compositionally biased region" description="Low complexity" evidence="1">
    <location>
        <begin position="941"/>
        <end position="958"/>
    </location>
</feature>
<dbReference type="PANTHER" id="PTHR42068">
    <property type="entry name" value="YALI0B18964P"/>
    <property type="match status" value="1"/>
</dbReference>
<feature type="compositionally biased region" description="Polar residues" evidence="1">
    <location>
        <begin position="360"/>
        <end position="380"/>
    </location>
</feature>
<evidence type="ECO:0000256" key="1">
    <source>
        <dbReference type="SAM" id="MobiDB-lite"/>
    </source>
</evidence>
<feature type="region of interest" description="Disordered" evidence="1">
    <location>
        <begin position="853"/>
        <end position="1007"/>
    </location>
</feature>
<reference evidence="2 3" key="1">
    <citation type="submission" date="2019-09" db="EMBL/GenBank/DDBJ databases">
        <title>The hologenome of the rock-dwelling lichen Lasallia pustulata.</title>
        <authorList>
            <person name="Greshake Tzovaras B."/>
            <person name="Segers F."/>
            <person name="Bicker A."/>
            <person name="Dal Grande F."/>
            <person name="Otte J."/>
            <person name="Hankeln T."/>
            <person name="Schmitt I."/>
            <person name="Ebersberger I."/>
        </authorList>
    </citation>
    <scope>NUCLEOTIDE SEQUENCE [LARGE SCALE GENOMIC DNA]</scope>
    <source>
        <strain evidence="2">A1-1</strain>
    </source>
</reference>
<feature type="region of interest" description="Disordered" evidence="1">
    <location>
        <begin position="225"/>
        <end position="641"/>
    </location>
</feature>
<dbReference type="OrthoDB" id="5396252at2759"/>
<sequence>MPIKIPKGFARRKSSGNVLGEVENPSEPSFRVIERSELASRSLDGGLALKRRSLARPLSAGPDVDTHSYAKGGANIGAGHRGSGGTHISVSSRGLDDNSSASARFSSSSTLPSSDDIPPDEDSLANPKGPYKAPFPAVAHSHSGFSLRAAAGRTFSFGRKPFSSSTTSSLGNHPKTSFIDSPESLHGSRDRALTESSYASASTATPSKFLGTSLDFEESDLDDFGNMFGDLEKEGSRQQYDEQAGMGVTTSASPDPISPAPPGVAAGQYSGASSPYTPPPTNILRLRESQLSPYSTGSHGSQDGLMTSFSPPATEESLFDYGESPPVPRHVQGVSASRYVPLKERNDAANRPGPDPIDPNTASTPRKSSAYFSRRCSSPMQDEDAKLLTDALGASRKWSTEGEIRSQISSSDGSSSVPASSSGRVSFRKVSKANKILRKPVAPFDSEEAKVSVAGDSWTLESAETTPRPKKLQPVQLEEPALPSSSFTEAAGLALRFQEGDGQDEQDQRDQSPARKVPQTKVMTPVQFEQYRKEQEAWRTTFNAPRSEPSDDESDRDEDEDDAERNRQLAKQRRQQEAHLAVYRQQMMKVTGEKPAELPSRSQPRMALARASLSSPNLSAEMSSINLGNGKPVQGARNSEDEDEDIPLGILAAHGFPSKSRSPTAMASAGFTPSIRFQSETYPRPPASISGEPMSGRPRSGLPVFARNLPPDPYYGAGLVNPSNRESLAFGNSARSTYGGTPPNLPPGGLVGVIVGEERAKALRRGSPNAQGGLGYDPNLIGSGMPHMQPGISPNMSMGNLNAMGPTGMPVSPGMPMMTPGDQAQVQMSQQMTQMMQMQMQWMQQMQQMVQMQGSQPGQQQGPPIPPQHQQMQPNNSSFFTPPGTTMSRPMSMAHPPVPHHTGPPQRDQRAMSMLDPPMSAQWPQQRGVSRNSSYGPSTMAGASGAAAYAYPPSIAPSERSNVGMPSRYRPVSTMEPPDEEGRTVRKCSGVSSSSLDVSSAALGGSS</sequence>
<feature type="compositionally biased region" description="Low complexity" evidence="1">
    <location>
        <begin position="97"/>
        <end position="116"/>
    </location>
</feature>
<protein>
    <submittedName>
        <fullName evidence="2">Uncharacterized protein</fullName>
    </submittedName>
</protein>
<feature type="compositionally biased region" description="Gly residues" evidence="1">
    <location>
        <begin position="74"/>
        <end position="85"/>
    </location>
</feature>
<feature type="compositionally biased region" description="Acidic residues" evidence="1">
    <location>
        <begin position="550"/>
        <end position="563"/>
    </location>
</feature>
<feature type="compositionally biased region" description="Polar residues" evidence="1">
    <location>
        <begin position="922"/>
        <end position="937"/>
    </location>
</feature>
<name>A0A5M8Q3M4_9LECA</name>
<feature type="compositionally biased region" description="Low complexity" evidence="1">
    <location>
        <begin position="194"/>
        <end position="207"/>
    </location>
</feature>
<accession>A0A5M8Q3M4</accession>
<feature type="compositionally biased region" description="Basic residues" evidence="1">
    <location>
        <begin position="426"/>
        <end position="438"/>
    </location>
</feature>
<feature type="region of interest" description="Disordered" evidence="1">
    <location>
        <begin position="51"/>
        <end position="137"/>
    </location>
</feature>
<dbReference type="AlphaFoldDB" id="A0A5M8Q3M4"/>
<feature type="compositionally biased region" description="Polar residues" evidence="1">
    <location>
        <begin position="162"/>
        <end position="179"/>
    </location>
</feature>
<feature type="region of interest" description="Disordered" evidence="1">
    <location>
        <begin position="1"/>
        <end position="28"/>
    </location>
</feature>
<feature type="region of interest" description="Disordered" evidence="1">
    <location>
        <begin position="161"/>
        <end position="212"/>
    </location>
</feature>
<feature type="compositionally biased region" description="Low complexity" evidence="1">
    <location>
        <begin position="853"/>
        <end position="874"/>
    </location>
</feature>
<gene>
    <name evidence="2" type="ORF">FRX48_00397</name>
</gene>
<feature type="compositionally biased region" description="Polar residues" evidence="1">
    <location>
        <begin position="612"/>
        <end position="627"/>
    </location>
</feature>
<dbReference type="EMBL" id="VXIT01000001">
    <property type="protein sequence ID" value="KAA6415679.1"/>
    <property type="molecule type" value="Genomic_DNA"/>
</dbReference>
<feature type="compositionally biased region" description="Polar residues" evidence="1">
    <location>
        <begin position="289"/>
        <end position="311"/>
    </location>
</feature>
<evidence type="ECO:0000313" key="2">
    <source>
        <dbReference type="EMBL" id="KAA6415679.1"/>
    </source>
</evidence>
<feature type="compositionally biased region" description="Polar residues" evidence="1">
    <location>
        <begin position="875"/>
        <end position="889"/>
    </location>
</feature>
<dbReference type="Proteomes" id="UP000324767">
    <property type="component" value="Unassembled WGS sequence"/>
</dbReference>
<feature type="compositionally biased region" description="Low complexity" evidence="1">
    <location>
        <begin position="989"/>
        <end position="1007"/>
    </location>
</feature>
<evidence type="ECO:0000313" key="3">
    <source>
        <dbReference type="Proteomes" id="UP000324767"/>
    </source>
</evidence>